<feature type="transmembrane region" description="Helical" evidence="1">
    <location>
        <begin position="370"/>
        <end position="390"/>
    </location>
</feature>
<dbReference type="AlphaFoldDB" id="A0A4S2MD77"/>
<comment type="caution">
    <text evidence="2">The sequence shown here is derived from an EMBL/GenBank/DDBJ whole genome shotgun (WGS) entry which is preliminary data.</text>
</comment>
<organism evidence="2 3">
    <name type="scientific">Opisthorchis felineus</name>
    <dbReference type="NCBI Taxonomy" id="147828"/>
    <lineage>
        <taxon>Eukaryota</taxon>
        <taxon>Metazoa</taxon>
        <taxon>Spiralia</taxon>
        <taxon>Lophotrochozoa</taxon>
        <taxon>Platyhelminthes</taxon>
        <taxon>Trematoda</taxon>
        <taxon>Digenea</taxon>
        <taxon>Opisthorchiida</taxon>
        <taxon>Opisthorchiata</taxon>
        <taxon>Opisthorchiidae</taxon>
        <taxon>Opisthorchis</taxon>
    </lineage>
</organism>
<name>A0A4S2MD77_OPIFE</name>
<feature type="transmembrane region" description="Helical" evidence="1">
    <location>
        <begin position="6"/>
        <end position="24"/>
    </location>
</feature>
<feature type="transmembrane region" description="Helical" evidence="1">
    <location>
        <begin position="73"/>
        <end position="94"/>
    </location>
</feature>
<proteinExistence type="predicted"/>
<dbReference type="STRING" id="147828.A0A4S2MD77"/>
<feature type="transmembrane region" description="Helical" evidence="1">
    <location>
        <begin position="340"/>
        <end position="364"/>
    </location>
</feature>
<feature type="transmembrane region" description="Helical" evidence="1">
    <location>
        <begin position="114"/>
        <end position="137"/>
    </location>
</feature>
<dbReference type="EMBL" id="SJOL01001676">
    <property type="protein sequence ID" value="TGZ74580.1"/>
    <property type="molecule type" value="Genomic_DNA"/>
</dbReference>
<gene>
    <name evidence="2" type="ORF">CRM22_000860</name>
</gene>
<reference evidence="2 3" key="1">
    <citation type="journal article" date="2019" name="BMC Genomics">
        <title>New insights from Opisthorchis felineus genome: update on genomics of the epidemiologically important liver flukes.</title>
        <authorList>
            <person name="Ershov N.I."/>
            <person name="Mordvinov V.A."/>
            <person name="Prokhortchouk E.B."/>
            <person name="Pakharukova M.Y."/>
            <person name="Gunbin K.V."/>
            <person name="Ustyantsev K."/>
            <person name="Genaev M.A."/>
            <person name="Blinov A.G."/>
            <person name="Mazur A."/>
            <person name="Boulygina E."/>
            <person name="Tsygankova S."/>
            <person name="Khrameeva E."/>
            <person name="Chekanov N."/>
            <person name="Fan G."/>
            <person name="Xiao A."/>
            <person name="Zhang H."/>
            <person name="Xu X."/>
            <person name="Yang H."/>
            <person name="Solovyev V."/>
            <person name="Lee S.M."/>
            <person name="Liu X."/>
            <person name="Afonnikov D.A."/>
            <person name="Skryabin K.G."/>
        </authorList>
    </citation>
    <scope>NUCLEOTIDE SEQUENCE [LARGE SCALE GENOMIC DNA]</scope>
    <source>
        <strain evidence="2">AK-0245</strain>
        <tissue evidence="2">Whole organism</tissue>
    </source>
</reference>
<accession>A0A4S2MD77</accession>
<keyword evidence="3" id="KW-1185">Reference proteome</keyword>
<dbReference type="EMBL" id="SJOL01001676">
    <property type="protein sequence ID" value="TGZ74579.1"/>
    <property type="molecule type" value="Genomic_DNA"/>
</dbReference>
<evidence type="ECO:0000313" key="2">
    <source>
        <dbReference type="EMBL" id="TGZ74580.1"/>
    </source>
</evidence>
<feature type="transmembrane region" description="Helical" evidence="1">
    <location>
        <begin position="144"/>
        <end position="160"/>
    </location>
</feature>
<evidence type="ECO:0000256" key="1">
    <source>
        <dbReference type="SAM" id="Phobius"/>
    </source>
</evidence>
<keyword evidence="1" id="KW-1133">Transmembrane helix</keyword>
<keyword evidence="1" id="KW-0812">Transmembrane</keyword>
<dbReference type="Proteomes" id="UP000308267">
    <property type="component" value="Unassembled WGS sequence"/>
</dbReference>
<feature type="transmembrane region" description="Helical" evidence="1">
    <location>
        <begin position="275"/>
        <end position="295"/>
    </location>
</feature>
<keyword evidence="1" id="KW-0472">Membrane</keyword>
<protein>
    <submittedName>
        <fullName evidence="2">Uncharacterized protein</fullName>
    </submittedName>
</protein>
<evidence type="ECO:0000313" key="3">
    <source>
        <dbReference type="Proteomes" id="UP000308267"/>
    </source>
</evidence>
<sequence>MKSLERIFGIAIFFTLEAFLLVQLHRASSNPKNRLRLQSYGFLRAATGRLFTSFPTALLRDESDSDWDSLNRWVTYLPFYALYLVYSCSLEFILKNHSLIKCILRTVASSLLVLRFVGILLVADVLVLTVLFTVLGISFRGKRFIFWILTSVLFLAFDYLTDSQYYQQLLTRFVPESHAVGALVYSAHFLILLRSVSVAWCLADESHRISDGALEHGRVAPFRLWKTLWIVLETGWISRTVKQMSFDRGLYNFLLRHVYHPLLPGIQTHQGLLRMVFRTSALVLPFVFVLVLHSFSYANVIWAAMNFIQLCAERILKWAFRQTHFGVLLRQTLSPSVLEYGVFFLKSLSWIFSLTAFIYFRFGYEVGMQFLYFAVFTPHILWSVFLFFTAQILSTEIVGRCGYAGFPIGFHSNNPSSP</sequence>
<dbReference type="OrthoDB" id="420606at2759"/>